<dbReference type="EMBL" id="GBXM01051386">
    <property type="protein sequence ID" value="JAH57191.1"/>
    <property type="molecule type" value="Transcribed_RNA"/>
</dbReference>
<reference evidence="2" key="2">
    <citation type="journal article" date="2015" name="Fish Shellfish Immunol.">
        <title>Early steps in the European eel (Anguilla anguilla)-Vibrio vulnificus interaction in the gills: Role of the RtxA13 toxin.</title>
        <authorList>
            <person name="Callol A."/>
            <person name="Pajuelo D."/>
            <person name="Ebbesson L."/>
            <person name="Teles M."/>
            <person name="MacKenzie S."/>
            <person name="Amaro C."/>
        </authorList>
    </citation>
    <scope>NUCLEOTIDE SEQUENCE</scope>
</reference>
<sequence length="27" mass="2749">MGISAAQGQKLKQGPSKGQPKILAKSP</sequence>
<dbReference type="AlphaFoldDB" id="A0A0E9TUD9"/>
<organism evidence="2">
    <name type="scientific">Anguilla anguilla</name>
    <name type="common">European freshwater eel</name>
    <name type="synonym">Muraena anguilla</name>
    <dbReference type="NCBI Taxonomy" id="7936"/>
    <lineage>
        <taxon>Eukaryota</taxon>
        <taxon>Metazoa</taxon>
        <taxon>Chordata</taxon>
        <taxon>Craniata</taxon>
        <taxon>Vertebrata</taxon>
        <taxon>Euteleostomi</taxon>
        <taxon>Actinopterygii</taxon>
        <taxon>Neopterygii</taxon>
        <taxon>Teleostei</taxon>
        <taxon>Anguilliformes</taxon>
        <taxon>Anguillidae</taxon>
        <taxon>Anguilla</taxon>
    </lineage>
</organism>
<accession>A0A0E9TUD9</accession>
<reference evidence="2" key="1">
    <citation type="submission" date="2014-11" db="EMBL/GenBank/DDBJ databases">
        <authorList>
            <person name="Amaro Gonzalez C."/>
        </authorList>
    </citation>
    <scope>NUCLEOTIDE SEQUENCE</scope>
</reference>
<evidence type="ECO:0000256" key="1">
    <source>
        <dbReference type="SAM" id="MobiDB-lite"/>
    </source>
</evidence>
<evidence type="ECO:0000313" key="2">
    <source>
        <dbReference type="EMBL" id="JAH57191.1"/>
    </source>
</evidence>
<protein>
    <submittedName>
        <fullName evidence="2">Uncharacterized protein</fullName>
    </submittedName>
</protein>
<feature type="region of interest" description="Disordered" evidence="1">
    <location>
        <begin position="1"/>
        <end position="27"/>
    </location>
</feature>
<proteinExistence type="predicted"/>
<name>A0A0E9TUD9_ANGAN</name>